<dbReference type="Pfam" id="PF08450">
    <property type="entry name" value="SGL"/>
    <property type="match status" value="1"/>
</dbReference>
<evidence type="ECO:0000256" key="4">
    <source>
        <dbReference type="SAM" id="MobiDB-lite"/>
    </source>
</evidence>
<feature type="domain" description="SMP-30/Gluconolactonase/LRE-like region" evidence="5">
    <location>
        <begin position="34"/>
        <end position="286"/>
    </location>
</feature>
<dbReference type="GO" id="GO:0046872">
    <property type="term" value="F:metal ion binding"/>
    <property type="evidence" value="ECO:0007669"/>
    <property type="project" value="UniProtKB-KW"/>
</dbReference>
<accession>A0A9X1DE50</accession>
<feature type="binding site" evidence="3">
    <location>
        <position position="35"/>
    </location>
    <ligand>
        <name>a divalent metal cation</name>
        <dbReference type="ChEBI" id="CHEBI:60240"/>
    </ligand>
</feature>
<feature type="binding site" evidence="3">
    <location>
        <position position="178"/>
    </location>
    <ligand>
        <name>a divalent metal cation</name>
        <dbReference type="ChEBI" id="CHEBI:60240"/>
    </ligand>
</feature>
<sequence>MPVEILHESMRRIASEDLEAEQLGEGYGGPTGPTEGPVWIAEKGYLLFSDIHGDRRMRWTPGQGVTVDKQGTGKANGMTRDPRGRLISCHHFTRCVDAEDLETGEVTVIADKYRGLKLNRPNDVVVKSDGAVYFTDPPPRIPLTPPDHYPEQDCAGVYRVSPDGQRINRIVHDFANPNGLCFSPDEKTLYVNDSHINRKLIKAYTVETNGMVDLGSERLFCDMRGDDRRGIPDGMKCDIEGNVYCTGPGGIWVVNPAEVHIGTIINANIPVNMNWGDDDLRTLYFAGAYTINRIRLGIPGVPVPRGSIS</sequence>
<dbReference type="InterPro" id="IPR011042">
    <property type="entry name" value="6-blade_b-propeller_TolB-like"/>
</dbReference>
<dbReference type="InterPro" id="IPR005511">
    <property type="entry name" value="SMP-30"/>
</dbReference>
<feature type="binding site" evidence="3">
    <location>
        <position position="120"/>
    </location>
    <ligand>
        <name>substrate</name>
    </ligand>
</feature>
<dbReference type="RefSeq" id="WP_214624515.1">
    <property type="nucleotide sequence ID" value="NZ_JAHGAW010000010.1"/>
</dbReference>
<feature type="region of interest" description="Disordered" evidence="4">
    <location>
        <begin position="61"/>
        <end position="82"/>
    </location>
</feature>
<protein>
    <submittedName>
        <fullName evidence="6">SMP-30/gluconolactonase/LRE family protein</fullName>
    </submittedName>
</protein>
<evidence type="ECO:0000256" key="2">
    <source>
        <dbReference type="PIRSR" id="PIRSR605511-1"/>
    </source>
</evidence>
<evidence type="ECO:0000256" key="3">
    <source>
        <dbReference type="PIRSR" id="PIRSR605511-2"/>
    </source>
</evidence>
<dbReference type="AlphaFoldDB" id="A0A9X1DE50"/>
<dbReference type="InterPro" id="IPR013658">
    <property type="entry name" value="SGL"/>
</dbReference>
<dbReference type="EMBL" id="JAHGAW010000010">
    <property type="protein sequence ID" value="MBT2188255.1"/>
    <property type="molecule type" value="Genomic_DNA"/>
</dbReference>
<name>A0A9X1DE50_9SPHN</name>
<feature type="binding site" evidence="3">
    <location>
        <position position="122"/>
    </location>
    <ligand>
        <name>substrate</name>
    </ligand>
</feature>
<dbReference type="PANTHER" id="PTHR47572">
    <property type="entry name" value="LIPOPROTEIN-RELATED"/>
    <property type="match status" value="1"/>
</dbReference>
<keyword evidence="3" id="KW-0479">Metal-binding</keyword>
<evidence type="ECO:0000256" key="1">
    <source>
        <dbReference type="ARBA" id="ARBA00022801"/>
    </source>
</evidence>
<evidence type="ECO:0000259" key="5">
    <source>
        <dbReference type="Pfam" id="PF08450"/>
    </source>
</evidence>
<dbReference type="PANTHER" id="PTHR47572:SF4">
    <property type="entry name" value="LACTONASE DRP35"/>
    <property type="match status" value="1"/>
</dbReference>
<proteinExistence type="predicted"/>
<dbReference type="Proteomes" id="UP001138757">
    <property type="component" value="Unassembled WGS sequence"/>
</dbReference>
<feature type="active site" description="Proton donor/acceptor" evidence="2">
    <location>
        <position position="233"/>
    </location>
</feature>
<dbReference type="InterPro" id="IPR051262">
    <property type="entry name" value="SMP-30/CGR1_Lactonase"/>
</dbReference>
<reference evidence="6" key="1">
    <citation type="submission" date="2021-05" db="EMBL/GenBank/DDBJ databases">
        <title>Genome of Sphingobium sp. strain.</title>
        <authorList>
            <person name="Fan R."/>
        </authorList>
    </citation>
    <scope>NUCLEOTIDE SEQUENCE</scope>
    <source>
        <strain evidence="6">H33</strain>
    </source>
</reference>
<keyword evidence="7" id="KW-1185">Reference proteome</keyword>
<organism evidence="6 7">
    <name type="scientific">Sphingobium nicotianae</name>
    <dbReference type="NCBI Taxonomy" id="2782607"/>
    <lineage>
        <taxon>Bacteria</taxon>
        <taxon>Pseudomonadati</taxon>
        <taxon>Pseudomonadota</taxon>
        <taxon>Alphaproteobacteria</taxon>
        <taxon>Sphingomonadales</taxon>
        <taxon>Sphingomonadaceae</taxon>
        <taxon>Sphingobium</taxon>
    </lineage>
</organism>
<comment type="caution">
    <text evidence="6">The sequence shown here is derived from an EMBL/GenBank/DDBJ whole genome shotgun (WGS) entry which is preliminary data.</text>
</comment>
<feature type="binding site" evidence="3">
    <location>
        <position position="233"/>
    </location>
    <ligand>
        <name>a divalent metal cation</name>
        <dbReference type="ChEBI" id="CHEBI:60240"/>
    </ligand>
</feature>
<dbReference type="SUPFAM" id="SSF63829">
    <property type="entry name" value="Calcium-dependent phosphotriesterase"/>
    <property type="match status" value="1"/>
</dbReference>
<evidence type="ECO:0000313" key="6">
    <source>
        <dbReference type="EMBL" id="MBT2188255.1"/>
    </source>
</evidence>
<evidence type="ECO:0000313" key="7">
    <source>
        <dbReference type="Proteomes" id="UP001138757"/>
    </source>
</evidence>
<dbReference type="Gene3D" id="2.120.10.30">
    <property type="entry name" value="TolB, C-terminal domain"/>
    <property type="match status" value="1"/>
</dbReference>
<keyword evidence="1" id="KW-0378">Hydrolase</keyword>
<dbReference type="GO" id="GO:0016787">
    <property type="term" value="F:hydrolase activity"/>
    <property type="evidence" value="ECO:0007669"/>
    <property type="project" value="UniProtKB-KW"/>
</dbReference>
<comment type="cofactor">
    <cofactor evidence="3">
        <name>Zn(2+)</name>
        <dbReference type="ChEBI" id="CHEBI:29105"/>
    </cofactor>
    <text evidence="3">Binds 1 divalent metal cation per subunit.</text>
</comment>
<dbReference type="PRINTS" id="PR01790">
    <property type="entry name" value="SMP30FAMILY"/>
</dbReference>
<keyword evidence="3" id="KW-0862">Zinc</keyword>
<gene>
    <name evidence="6" type="ORF">KK488_14965</name>
</gene>